<dbReference type="PANTHER" id="PTHR11266:SF17">
    <property type="entry name" value="PROTEIN MPV17"/>
    <property type="match status" value="1"/>
</dbReference>
<keyword evidence="3" id="KW-0812">Transmembrane</keyword>
<accession>A0A1Y2HEV6</accession>
<proteinExistence type="inferred from homology"/>
<gene>
    <name evidence="7" type="ORF">BCR44DRAFT_1440732</name>
</gene>
<evidence type="ECO:0000256" key="1">
    <source>
        <dbReference type="ARBA" id="ARBA00004141"/>
    </source>
</evidence>
<evidence type="ECO:0000313" key="7">
    <source>
        <dbReference type="EMBL" id="ORZ32233.1"/>
    </source>
</evidence>
<keyword evidence="8" id="KW-1185">Reference proteome</keyword>
<dbReference type="STRING" id="765915.A0A1Y2HEV6"/>
<comment type="caution">
    <text evidence="7">The sequence shown here is derived from an EMBL/GenBank/DDBJ whole genome shotgun (WGS) entry which is preliminary data.</text>
</comment>
<dbReference type="InterPro" id="IPR007248">
    <property type="entry name" value="Mpv17_PMP22"/>
</dbReference>
<comment type="similarity">
    <text evidence="2 6">Belongs to the peroxisomal membrane protein PXMP2/4 family.</text>
</comment>
<evidence type="ECO:0000256" key="4">
    <source>
        <dbReference type="ARBA" id="ARBA00022989"/>
    </source>
</evidence>
<dbReference type="Pfam" id="PF04117">
    <property type="entry name" value="Mpv17_PMP22"/>
    <property type="match status" value="1"/>
</dbReference>
<evidence type="ECO:0000256" key="2">
    <source>
        <dbReference type="ARBA" id="ARBA00006824"/>
    </source>
</evidence>
<keyword evidence="4" id="KW-1133">Transmembrane helix</keyword>
<organism evidence="7 8">
    <name type="scientific">Catenaria anguillulae PL171</name>
    <dbReference type="NCBI Taxonomy" id="765915"/>
    <lineage>
        <taxon>Eukaryota</taxon>
        <taxon>Fungi</taxon>
        <taxon>Fungi incertae sedis</taxon>
        <taxon>Blastocladiomycota</taxon>
        <taxon>Blastocladiomycetes</taxon>
        <taxon>Blastocladiales</taxon>
        <taxon>Catenariaceae</taxon>
        <taxon>Catenaria</taxon>
    </lineage>
</organism>
<evidence type="ECO:0000313" key="8">
    <source>
        <dbReference type="Proteomes" id="UP000193411"/>
    </source>
</evidence>
<keyword evidence="5" id="KW-0472">Membrane</keyword>
<name>A0A1Y2HEV6_9FUNG</name>
<dbReference type="OrthoDB" id="430207at2759"/>
<dbReference type="GO" id="GO:0005737">
    <property type="term" value="C:cytoplasm"/>
    <property type="evidence" value="ECO:0007669"/>
    <property type="project" value="TreeGrafter"/>
</dbReference>
<reference evidence="7 8" key="1">
    <citation type="submission" date="2016-07" db="EMBL/GenBank/DDBJ databases">
        <title>Pervasive Adenine N6-methylation of Active Genes in Fungi.</title>
        <authorList>
            <consortium name="DOE Joint Genome Institute"/>
            <person name="Mondo S.J."/>
            <person name="Dannebaum R.O."/>
            <person name="Kuo R.C."/>
            <person name="Labutti K."/>
            <person name="Haridas S."/>
            <person name="Kuo A."/>
            <person name="Salamov A."/>
            <person name="Ahrendt S.R."/>
            <person name="Lipzen A."/>
            <person name="Sullivan W."/>
            <person name="Andreopoulos W.B."/>
            <person name="Clum A."/>
            <person name="Lindquist E."/>
            <person name="Daum C."/>
            <person name="Ramamoorthy G.K."/>
            <person name="Gryganskyi A."/>
            <person name="Culley D."/>
            <person name="Magnuson J.K."/>
            <person name="James T.Y."/>
            <person name="O'Malley M.A."/>
            <person name="Stajich J.E."/>
            <person name="Spatafora J.W."/>
            <person name="Visel A."/>
            <person name="Grigoriev I.V."/>
        </authorList>
    </citation>
    <scope>NUCLEOTIDE SEQUENCE [LARGE SCALE GENOMIC DNA]</scope>
    <source>
        <strain evidence="7 8">PL171</strain>
    </source>
</reference>
<comment type="subcellular location">
    <subcellularLocation>
        <location evidence="1">Membrane</location>
        <topology evidence="1">Multi-pass membrane protein</topology>
    </subcellularLocation>
</comment>
<evidence type="ECO:0000256" key="3">
    <source>
        <dbReference type="ARBA" id="ARBA00022692"/>
    </source>
</evidence>
<evidence type="ECO:0000256" key="6">
    <source>
        <dbReference type="RuleBase" id="RU363053"/>
    </source>
</evidence>
<protein>
    <submittedName>
        <fullName evidence="7">Uncharacterized protein</fullName>
    </submittedName>
</protein>
<dbReference type="PANTHER" id="PTHR11266">
    <property type="entry name" value="PEROXISOMAL MEMBRANE PROTEIN 2, PXMP2 MPV17"/>
    <property type="match status" value="1"/>
</dbReference>
<dbReference type="GO" id="GO:0016020">
    <property type="term" value="C:membrane"/>
    <property type="evidence" value="ECO:0007669"/>
    <property type="project" value="UniProtKB-SubCell"/>
</dbReference>
<dbReference type="EMBL" id="MCFL01000049">
    <property type="protein sequence ID" value="ORZ32233.1"/>
    <property type="molecule type" value="Genomic_DNA"/>
</dbReference>
<evidence type="ECO:0000256" key="5">
    <source>
        <dbReference type="ARBA" id="ARBA00023136"/>
    </source>
</evidence>
<sequence length="201" mass="22571">MSVLIASSSAGVLFTLGDLFAQFITLPPSAHEKPLAQAWDRDRTARMATIGVLVNGPYFVNVYKLLDRIFPLPTPASLPFQKGITAHVLTVPPYLALFLAANATISWYQREYRGIPHPQDPETGRPSTLTKEVTGLMQQKGPTMFMTGFLLWPWVNTLNFRFFTGNARVVVMNSTSLCWNSFLSWYLARQQRHSAHAIEGR</sequence>
<dbReference type="AlphaFoldDB" id="A0A1Y2HEV6"/>
<dbReference type="Proteomes" id="UP000193411">
    <property type="component" value="Unassembled WGS sequence"/>
</dbReference>